<feature type="compositionally biased region" description="Low complexity" evidence="1">
    <location>
        <begin position="133"/>
        <end position="180"/>
    </location>
</feature>
<feature type="region of interest" description="Disordered" evidence="1">
    <location>
        <begin position="196"/>
        <end position="306"/>
    </location>
</feature>
<keyword evidence="5" id="KW-1185">Reference proteome</keyword>
<evidence type="ECO:0000256" key="2">
    <source>
        <dbReference type="SAM" id="SignalP"/>
    </source>
</evidence>
<name>A0A4P9XZI8_9FUNG</name>
<dbReference type="AlphaFoldDB" id="A0A4P9XZI8"/>
<feature type="compositionally biased region" description="Low complexity" evidence="1">
    <location>
        <begin position="226"/>
        <end position="259"/>
    </location>
</feature>
<feature type="region of interest" description="Disordered" evidence="1">
    <location>
        <begin position="124"/>
        <end position="180"/>
    </location>
</feature>
<reference evidence="5" key="1">
    <citation type="journal article" date="2018" name="Nat. Microbiol.">
        <title>Leveraging single-cell genomics to expand the fungal tree of life.</title>
        <authorList>
            <person name="Ahrendt S.R."/>
            <person name="Quandt C.A."/>
            <person name="Ciobanu D."/>
            <person name="Clum A."/>
            <person name="Salamov A."/>
            <person name="Andreopoulos B."/>
            <person name="Cheng J.F."/>
            <person name="Woyke T."/>
            <person name="Pelin A."/>
            <person name="Henrissat B."/>
            <person name="Reynolds N.K."/>
            <person name="Benny G.L."/>
            <person name="Smith M.E."/>
            <person name="James T.Y."/>
            <person name="Grigoriev I.V."/>
        </authorList>
    </citation>
    <scope>NUCLEOTIDE SEQUENCE [LARGE SCALE GENOMIC DNA]</scope>
</reference>
<feature type="compositionally biased region" description="Basic residues" evidence="1">
    <location>
        <begin position="205"/>
        <end position="225"/>
    </location>
</feature>
<accession>A0A4P9XZI8</accession>
<feature type="compositionally biased region" description="Low complexity" evidence="1">
    <location>
        <begin position="266"/>
        <end position="276"/>
    </location>
</feature>
<dbReference type="Proteomes" id="UP000267251">
    <property type="component" value="Unassembled WGS sequence"/>
</dbReference>
<reference evidence="3" key="2">
    <citation type="submission" date="2018-06" db="EMBL/GenBank/DDBJ databases">
        <title>Leveraging single-cell genomics to expand the Fungal Tree of Life.</title>
        <authorList>
            <consortium name="DOE Joint Genome Institute"/>
            <person name="Ahrendt S.R."/>
            <person name="Quandt C.A."/>
            <person name="Ciobanu D."/>
            <person name="Clum A."/>
            <person name="Salamov A."/>
            <person name="Andreopoulos B."/>
            <person name="Cheng J.-F."/>
            <person name="Woyke T."/>
            <person name="Pelin A."/>
            <person name="Henrissat B."/>
            <person name="Reynolds N."/>
            <person name="Benny G.L."/>
            <person name="Smith M.E."/>
            <person name="James T.Y."/>
            <person name="Grigoriev I.V."/>
        </authorList>
    </citation>
    <scope>NUCLEOTIDE SEQUENCE</scope>
    <source>
        <strain evidence="3">RSA 2659</strain>
    </source>
</reference>
<evidence type="ECO:0000256" key="1">
    <source>
        <dbReference type="SAM" id="MobiDB-lite"/>
    </source>
</evidence>
<evidence type="ECO:0000313" key="4">
    <source>
        <dbReference type="EMBL" id="RKP15403.1"/>
    </source>
</evidence>
<gene>
    <name evidence="4" type="ORF">BJ684DRAFT_14359</name>
    <name evidence="3" type="ORF">BJ684DRAFT_17565</name>
</gene>
<keyword evidence="2" id="KW-0732">Signal</keyword>
<feature type="chain" id="PRO_5036118890" evidence="2">
    <location>
        <begin position="25"/>
        <end position="306"/>
    </location>
</feature>
<proteinExistence type="predicted"/>
<dbReference type="EMBL" id="KZ987735">
    <property type="protein sequence ID" value="RKP15403.1"/>
    <property type="molecule type" value="Genomic_DNA"/>
</dbReference>
<evidence type="ECO:0000313" key="5">
    <source>
        <dbReference type="Proteomes" id="UP000267251"/>
    </source>
</evidence>
<organism evidence="3 5">
    <name type="scientific">Piptocephalis cylindrospora</name>
    <dbReference type="NCBI Taxonomy" id="1907219"/>
    <lineage>
        <taxon>Eukaryota</taxon>
        <taxon>Fungi</taxon>
        <taxon>Fungi incertae sedis</taxon>
        <taxon>Zoopagomycota</taxon>
        <taxon>Zoopagomycotina</taxon>
        <taxon>Zoopagomycetes</taxon>
        <taxon>Zoopagales</taxon>
        <taxon>Piptocephalidaceae</taxon>
        <taxon>Piptocephalis</taxon>
    </lineage>
</organism>
<evidence type="ECO:0000313" key="3">
    <source>
        <dbReference type="EMBL" id="RKP11893.1"/>
    </source>
</evidence>
<dbReference type="EMBL" id="KZ988593">
    <property type="protein sequence ID" value="RKP11893.1"/>
    <property type="molecule type" value="Genomic_DNA"/>
</dbReference>
<sequence>MKILTLLASVSILVPGMVNSPAYAAPMGLLNKVITAVAPSGYREDYLLGPMQKCPEGCEVRPPSLIVKSSWCRSSDPSENRDCTPIRDKDAEEEYFKKTNFRPVYRKGRLEGVMDGDASIFGLSPHSTKSSRSAELTTSSHAATAATNSKSATTAKSRATTSTNLKSSTSLSGTSGSHSVSGNYYATLNVKSKGPVTAKLTMGRNPKKKEVKFKTSKSISSRKRQSAASPNSSATTSLGSSIATSSNSNSPLRSSTTLPNRATTISSNSNSPLRSSTTAHKTAKARSSRSTNLTFSSRGPVSSSHL</sequence>
<feature type="signal peptide" evidence="2">
    <location>
        <begin position="1"/>
        <end position="24"/>
    </location>
</feature>
<protein>
    <submittedName>
        <fullName evidence="3">Uncharacterized protein</fullName>
    </submittedName>
</protein>
<feature type="compositionally biased region" description="Polar residues" evidence="1">
    <location>
        <begin position="288"/>
        <end position="306"/>
    </location>
</feature>